<gene>
    <name evidence="2" type="ORF">J2Z82_000082</name>
</gene>
<comment type="caution">
    <text evidence="2">The sequence shown here is derived from an EMBL/GenBank/DDBJ whole genome shotgun (WGS) entry which is preliminary data.</text>
</comment>
<keyword evidence="1" id="KW-0812">Transmembrane</keyword>
<dbReference type="RefSeq" id="WP_209478821.1">
    <property type="nucleotide sequence ID" value="NZ_JAGGKK010000001.1"/>
</dbReference>
<dbReference type="Proteomes" id="UP001519328">
    <property type="component" value="Unassembled WGS sequence"/>
</dbReference>
<proteinExistence type="predicted"/>
<dbReference type="EMBL" id="JAGGKK010000001">
    <property type="protein sequence ID" value="MBP1947159.1"/>
    <property type="molecule type" value="Genomic_DNA"/>
</dbReference>
<sequence length="45" mass="5470">MFTLVKVVHEVKRFIAFMATVFGIFQRNWIRMSNFSFYISKTYLT</sequence>
<keyword evidence="1" id="KW-0472">Membrane</keyword>
<keyword evidence="3" id="KW-1185">Reference proteome</keyword>
<evidence type="ECO:0000313" key="2">
    <source>
        <dbReference type="EMBL" id="MBP1947159.1"/>
    </source>
</evidence>
<evidence type="ECO:0000313" key="3">
    <source>
        <dbReference type="Proteomes" id="UP001519328"/>
    </source>
</evidence>
<keyword evidence="1" id="KW-1133">Transmembrane helix</keyword>
<feature type="transmembrane region" description="Helical" evidence="1">
    <location>
        <begin position="14"/>
        <end position="30"/>
    </location>
</feature>
<protein>
    <submittedName>
        <fullName evidence="2">Uncharacterized protein</fullName>
    </submittedName>
</protein>
<evidence type="ECO:0000256" key="1">
    <source>
        <dbReference type="SAM" id="Phobius"/>
    </source>
</evidence>
<organism evidence="2 3">
    <name type="scientific">Virgibacillus litoralis</name>
    <dbReference type="NCBI Taxonomy" id="578221"/>
    <lineage>
        <taxon>Bacteria</taxon>
        <taxon>Bacillati</taxon>
        <taxon>Bacillota</taxon>
        <taxon>Bacilli</taxon>
        <taxon>Bacillales</taxon>
        <taxon>Bacillaceae</taxon>
        <taxon>Virgibacillus</taxon>
    </lineage>
</organism>
<accession>A0ABS4H928</accession>
<reference evidence="2 3" key="1">
    <citation type="submission" date="2021-03" db="EMBL/GenBank/DDBJ databases">
        <title>Genomic Encyclopedia of Type Strains, Phase IV (KMG-IV): sequencing the most valuable type-strain genomes for metagenomic binning, comparative biology and taxonomic classification.</title>
        <authorList>
            <person name="Goeker M."/>
        </authorList>
    </citation>
    <scope>NUCLEOTIDE SEQUENCE [LARGE SCALE GENOMIC DNA]</scope>
    <source>
        <strain evidence="2 3">DSM 21085</strain>
    </source>
</reference>
<name>A0ABS4H928_9BACI</name>